<organism evidence="7 8">
    <name type="scientific">Fictibacillus enclensis</name>
    <dbReference type="NCBI Taxonomy" id="1017270"/>
    <lineage>
        <taxon>Bacteria</taxon>
        <taxon>Bacillati</taxon>
        <taxon>Bacillota</taxon>
        <taxon>Bacilli</taxon>
        <taxon>Bacillales</taxon>
        <taxon>Fictibacillaceae</taxon>
        <taxon>Fictibacillus</taxon>
    </lineage>
</organism>
<dbReference type="EMBL" id="LNQN01000001">
    <property type="protein sequence ID" value="KSU84788.1"/>
    <property type="molecule type" value="Genomic_DNA"/>
</dbReference>
<comment type="similarity">
    <text evidence="1">Belongs to the SMC family. SbcC subfamily.</text>
</comment>
<dbReference type="Proteomes" id="UP000054099">
    <property type="component" value="Unassembled WGS sequence"/>
</dbReference>
<evidence type="ECO:0000259" key="6">
    <source>
        <dbReference type="Pfam" id="PF13476"/>
    </source>
</evidence>
<dbReference type="RefSeq" id="WP_061968856.1">
    <property type="nucleotide sequence ID" value="NZ_FMAV01000001.1"/>
</dbReference>
<keyword evidence="8" id="KW-1185">Reference proteome</keyword>
<reference evidence="7 8" key="1">
    <citation type="journal article" date="2014" name="Antonie Van Leeuwenhoek">
        <title>Fictibacillus enclensis sp. nov., isolated from marine sediment.</title>
        <authorList>
            <person name="Dastager S.G."/>
            <person name="Mawlankar R."/>
            <person name="Srinivasan K."/>
            <person name="Tang S.K."/>
            <person name="Lee J.C."/>
            <person name="Ramana V.V."/>
            <person name="Shouche Y.S."/>
        </authorList>
    </citation>
    <scope>NUCLEOTIDE SEQUENCE [LARGE SCALE GENOMIC DNA]</scope>
    <source>
        <strain evidence="7 8">NIO-1003</strain>
    </source>
</reference>
<dbReference type="Pfam" id="PF13558">
    <property type="entry name" value="SbcC_Walker_B"/>
    <property type="match status" value="1"/>
</dbReference>
<dbReference type="Gene3D" id="3.40.50.300">
    <property type="entry name" value="P-loop containing nucleotide triphosphate hydrolases"/>
    <property type="match status" value="2"/>
</dbReference>
<feature type="compositionally biased region" description="Low complexity" evidence="5">
    <location>
        <begin position="604"/>
        <end position="620"/>
    </location>
</feature>
<evidence type="ECO:0000256" key="3">
    <source>
        <dbReference type="ARBA" id="ARBA00013368"/>
    </source>
</evidence>
<dbReference type="InterPro" id="IPR027417">
    <property type="entry name" value="P-loop_NTPase"/>
</dbReference>
<evidence type="ECO:0000256" key="1">
    <source>
        <dbReference type="ARBA" id="ARBA00006930"/>
    </source>
</evidence>
<evidence type="ECO:0000256" key="2">
    <source>
        <dbReference type="ARBA" id="ARBA00011322"/>
    </source>
</evidence>
<feature type="coiled-coil region" evidence="4">
    <location>
        <begin position="677"/>
        <end position="827"/>
    </location>
</feature>
<evidence type="ECO:0000256" key="5">
    <source>
        <dbReference type="SAM" id="MobiDB-lite"/>
    </source>
</evidence>
<feature type="compositionally biased region" description="Basic and acidic residues" evidence="5">
    <location>
        <begin position="298"/>
        <end position="315"/>
    </location>
</feature>
<comment type="subunit">
    <text evidence="2">Heterodimer of SbcC and SbcD.</text>
</comment>
<gene>
    <name evidence="7" type="ORF">AS030_04475</name>
</gene>
<proteinExistence type="inferred from homology"/>
<feature type="compositionally biased region" description="Basic and acidic residues" evidence="5">
    <location>
        <begin position="324"/>
        <end position="377"/>
    </location>
</feature>
<keyword evidence="4" id="KW-0175">Coiled coil</keyword>
<feature type="region of interest" description="Disordered" evidence="5">
    <location>
        <begin position="298"/>
        <end position="378"/>
    </location>
</feature>
<dbReference type="Gene3D" id="1.10.287.1490">
    <property type="match status" value="1"/>
</dbReference>
<name>A0A0V8JCY0_9BACL</name>
<dbReference type="PANTHER" id="PTHR32114">
    <property type="entry name" value="ABC TRANSPORTER ABCH.3"/>
    <property type="match status" value="1"/>
</dbReference>
<feature type="region of interest" description="Disordered" evidence="5">
    <location>
        <begin position="599"/>
        <end position="620"/>
    </location>
</feature>
<dbReference type="PANTHER" id="PTHR32114:SF2">
    <property type="entry name" value="ABC TRANSPORTER ABCH.3"/>
    <property type="match status" value="1"/>
</dbReference>
<dbReference type="Pfam" id="PF13476">
    <property type="entry name" value="AAA_23"/>
    <property type="match status" value="1"/>
</dbReference>
<feature type="coiled-coil region" evidence="4">
    <location>
        <begin position="943"/>
        <end position="970"/>
    </location>
</feature>
<comment type="caution">
    <text evidence="7">The sequence shown here is derived from an EMBL/GenBank/DDBJ whole genome shotgun (WGS) entry which is preliminary data.</text>
</comment>
<protein>
    <recommendedName>
        <fullName evidence="3">Nuclease SbcCD subunit C</fullName>
    </recommendedName>
</protein>
<feature type="domain" description="Rad50/SbcC-type AAA" evidence="6">
    <location>
        <begin position="6"/>
        <end position="223"/>
    </location>
</feature>
<dbReference type="InterPro" id="IPR038729">
    <property type="entry name" value="Rad50/SbcC_AAA"/>
</dbReference>
<evidence type="ECO:0000313" key="8">
    <source>
        <dbReference type="Proteomes" id="UP000054099"/>
    </source>
</evidence>
<evidence type="ECO:0000256" key="4">
    <source>
        <dbReference type="SAM" id="Coils"/>
    </source>
</evidence>
<dbReference type="OrthoDB" id="9795626at2"/>
<evidence type="ECO:0000313" key="7">
    <source>
        <dbReference type="EMBL" id="KSU84788.1"/>
    </source>
</evidence>
<dbReference type="AlphaFoldDB" id="A0A0V8JCY0"/>
<accession>A0A0V8JCY0</accession>
<dbReference type="SUPFAM" id="SSF52540">
    <property type="entry name" value="P-loop containing nucleoside triphosphate hydrolases"/>
    <property type="match status" value="1"/>
</dbReference>
<sequence length="1132" mass="128903">MRPVGLQVAGLQSFREKQTIEFDQLCGGGVFGIFGPTGSGKSSILDAITLALYGKVERAAGGTQGILNHAENELSVSFAFELGAGENLSRYRIERNYKRSGDHTIRTSTCRLLFLENGEWTVQADKERDVTQQVQELLGLTIEDFTRAVVLPQGKFAEFLSLKGAERRQMLQRLFQLEKYGDQLNQKLKKRVEKSRTEMEHLAAEQAGLGDASKEALQEAEKLWKEAKEEVEHKRSHAEEEERRYEKNKQVWQAQEHLKEVEDEEKNLQQNASLIQGLEQKLERARLADLLNPYGDEAEKAQKEAEDCNKKEQDLRQATAEAKSIADKVQKTYEAAKKEKDDQEPSLISRREQLLSAMEMEKEAEKKEQAAGEKEQQLNDQLQKLEAAASKQKAAEGLLHRAVDRQNELQRQLKETIISSTERDKINRAQEAALNLEYEAKQVSEAQKAVDQAGLLHQSSIDEFHRFKGRKEQLETKIHQSSSKVLAVFHEVSEVQYVQEQMSYHAAQYEEQLAERREKDQVRELASRLSQQLAAGQPCAVCGSTDHPDPIRHYEPDQEPEQQIRKVREIQNQAGSLEKEIYMMKSTLERLSESLQQYMEEPEAAASSLPSHSPSVPPQSLSQLEEWLTQTLTQVKGLRQDVLEADEAVKKVGAEYRELSSLEATVKAQMSSAQKEDQERRQKLKKTEKALEALQNKWQKEFPDFPVNQVEKEKERIRTLDAQREKIEEGLVKSVPFIEEKEKIIETCRQHVAEIEKDIAKLESGLASLREDSRGLRAKVNRIAGDQTCKARLADTENSIKRLTEQVNQLETSRQKAIDAYHALDKEWRSAQDAKERSGQRKTEALAIWEEKRSSSPFTDMPDLRRSLANRLKQQEWQTEIERHFDSFKRNASEKEKLLRQLNGQTLTEQQWNGLTSSLKAMKEDLQNAVQKLGETGQYYKTLETKHERYQVLEKERKKTEDQLKTLGKLQAVFRGNSFVEFVAEEQLIQVSRDASNRLGRLTRGRYAIEVDSSNGFVIRDDANGGVKRPVSTLSGGETFLTSLALALSLSTQIQLRGKYPLEFFFLDEGFGTLDQELLDTVVTALEKLHMNALSVGIISHVPELKARLTKKLIVTPANGEGNGSRVAIEQT</sequence>